<keyword evidence="3" id="KW-1185">Reference proteome</keyword>
<accession>A0A9Q3HRK8</accession>
<feature type="region of interest" description="Disordered" evidence="1">
    <location>
        <begin position="22"/>
        <end position="44"/>
    </location>
</feature>
<dbReference type="EMBL" id="AVOT02024282">
    <property type="protein sequence ID" value="MBW0514883.1"/>
    <property type="molecule type" value="Genomic_DNA"/>
</dbReference>
<reference evidence="2" key="1">
    <citation type="submission" date="2021-03" db="EMBL/GenBank/DDBJ databases">
        <title>Draft genome sequence of rust myrtle Austropuccinia psidii MF-1, a brazilian biotype.</title>
        <authorList>
            <person name="Quecine M.C."/>
            <person name="Pachon D.M.R."/>
            <person name="Bonatelli M.L."/>
            <person name="Correr F.H."/>
            <person name="Franceschini L.M."/>
            <person name="Leite T.F."/>
            <person name="Margarido G.R.A."/>
            <person name="Almeida C.A."/>
            <person name="Ferrarezi J.A."/>
            <person name="Labate C.A."/>
        </authorList>
    </citation>
    <scope>NUCLEOTIDE SEQUENCE</scope>
    <source>
        <strain evidence="2">MF-1</strain>
    </source>
</reference>
<evidence type="ECO:0000256" key="1">
    <source>
        <dbReference type="SAM" id="MobiDB-lite"/>
    </source>
</evidence>
<evidence type="ECO:0000313" key="3">
    <source>
        <dbReference type="Proteomes" id="UP000765509"/>
    </source>
</evidence>
<proteinExistence type="predicted"/>
<dbReference type="Proteomes" id="UP000765509">
    <property type="component" value="Unassembled WGS sequence"/>
</dbReference>
<protein>
    <submittedName>
        <fullName evidence="2">Uncharacterized protein</fullName>
    </submittedName>
</protein>
<comment type="caution">
    <text evidence="2">The sequence shown here is derived from an EMBL/GenBank/DDBJ whole genome shotgun (WGS) entry which is preliminary data.</text>
</comment>
<gene>
    <name evidence="2" type="ORF">O181_054598</name>
</gene>
<name>A0A9Q3HRK8_9BASI</name>
<dbReference type="AlphaFoldDB" id="A0A9Q3HRK8"/>
<organism evidence="2 3">
    <name type="scientific">Austropuccinia psidii MF-1</name>
    <dbReference type="NCBI Taxonomy" id="1389203"/>
    <lineage>
        <taxon>Eukaryota</taxon>
        <taxon>Fungi</taxon>
        <taxon>Dikarya</taxon>
        <taxon>Basidiomycota</taxon>
        <taxon>Pucciniomycotina</taxon>
        <taxon>Pucciniomycetes</taxon>
        <taxon>Pucciniales</taxon>
        <taxon>Sphaerophragmiaceae</taxon>
        <taxon>Austropuccinia</taxon>
    </lineage>
</organism>
<sequence length="72" mass="8221">MRQGFKLRLRLDEEKGLTIGRLSRSPSVTPPLTHHHHNTHQTTSKSIRISFSHLIYFKASFNTNQAPLLSAI</sequence>
<evidence type="ECO:0000313" key="2">
    <source>
        <dbReference type="EMBL" id="MBW0514883.1"/>
    </source>
</evidence>